<dbReference type="Pfam" id="PF00225">
    <property type="entry name" value="Kinesin"/>
    <property type="match status" value="1"/>
</dbReference>
<evidence type="ECO:0000256" key="7">
    <source>
        <dbReference type="SAM" id="MobiDB-lite"/>
    </source>
</evidence>
<evidence type="ECO:0000256" key="5">
    <source>
        <dbReference type="PROSITE-ProRule" id="PRU00283"/>
    </source>
</evidence>
<keyword evidence="2 5" id="KW-0547">Nucleotide-binding</keyword>
<evidence type="ECO:0000256" key="6">
    <source>
        <dbReference type="RuleBase" id="RU000394"/>
    </source>
</evidence>
<dbReference type="EMBL" id="JADGIZ020000002">
    <property type="protein sequence ID" value="KAL2919809.1"/>
    <property type="molecule type" value="Genomic_DNA"/>
</dbReference>
<keyword evidence="10" id="KW-1185">Reference proteome</keyword>
<dbReference type="PANTHER" id="PTHR47969">
    <property type="entry name" value="CHROMOSOME-ASSOCIATED KINESIN KIF4A-RELATED"/>
    <property type="match status" value="1"/>
</dbReference>
<dbReference type="Gene3D" id="1.10.150.280">
    <property type="entry name" value="AF1531-like domain"/>
    <property type="match status" value="1"/>
</dbReference>
<organism evidence="9 10">
    <name type="scientific">Polyrhizophydium stewartii</name>
    <dbReference type="NCBI Taxonomy" id="2732419"/>
    <lineage>
        <taxon>Eukaryota</taxon>
        <taxon>Fungi</taxon>
        <taxon>Fungi incertae sedis</taxon>
        <taxon>Chytridiomycota</taxon>
        <taxon>Chytridiomycota incertae sedis</taxon>
        <taxon>Chytridiomycetes</taxon>
        <taxon>Rhizophydiales</taxon>
        <taxon>Rhizophydiales incertae sedis</taxon>
        <taxon>Polyrhizophydium</taxon>
    </lineage>
</organism>
<dbReference type="InterPro" id="IPR010994">
    <property type="entry name" value="RuvA_2-like"/>
</dbReference>
<dbReference type="Gene3D" id="3.40.850.10">
    <property type="entry name" value="Kinesin motor domain"/>
    <property type="match status" value="1"/>
</dbReference>
<feature type="region of interest" description="Disordered" evidence="7">
    <location>
        <begin position="1"/>
        <end position="30"/>
    </location>
</feature>
<sequence length="665" mass="69520">MMSKARRVPVGEQAAASAPPPPAASGQQAPGAQLAAAAPASAAFVGKQAVKVVIRVRPSLPHEADTEACISTTGNQVAIVNPRNITERLAYTFDRVFGEADSQESVFAEVQPVVLRALAGNNATIFAYGQTGSGKTHTINGTASDSPGIIPRTVKCLLSHVGENALTASIAVSYLEIYNEKIFDLLAGEPKSLPNLDLRETASKSIVVSGLSNVVITSLGEFEKLHETALKNRSTAATNLNEASSRSHFIMQLSISNVLENGKTLSSKLHIIDLAGSEDNKRTGNVGARMVESGAINKSLFVLGQVVEALNKGHPRIPYRDSKITRFLQDSLGGGALGLMIACCAPGQQHYWDTYNTLNFATKSSFVKNVVVKHEIAAPKPPQSAIAALLGDYMLGGSGSSAAGTASGSSSGSSAPHGFGAAAFAHPFDLDEIVRQQVEAQLNERVASIRREMMSAAGALRGNSRGPVDSKASRTETGAEVSALKSGAKRVPLSTEWRESMLREADEAIVDGRTKDAITFLKRALVLERADTPLSEHAELVARIAALESGAAHPSNSVASAKGRLKASAAPQAATAASYGADAAGSDADVALAQLKKQTEADIISVINSGDLKAIMRLKQIGKKRAEALVAALAVHGEYATLADLARAGLSMTLISNILQSNLKL</sequence>
<evidence type="ECO:0000256" key="3">
    <source>
        <dbReference type="ARBA" id="ARBA00022840"/>
    </source>
</evidence>
<evidence type="ECO:0000313" key="10">
    <source>
        <dbReference type="Proteomes" id="UP001527925"/>
    </source>
</evidence>
<evidence type="ECO:0000256" key="1">
    <source>
        <dbReference type="ARBA" id="ARBA00022701"/>
    </source>
</evidence>
<keyword evidence="1 6" id="KW-0493">Microtubule</keyword>
<dbReference type="SUPFAM" id="SSF52540">
    <property type="entry name" value="P-loop containing nucleoside triphosphate hydrolases"/>
    <property type="match status" value="1"/>
</dbReference>
<dbReference type="InterPro" id="IPR001752">
    <property type="entry name" value="Kinesin_motor_dom"/>
</dbReference>
<comment type="similarity">
    <text evidence="5 6">Belongs to the TRAFAC class myosin-kinesin ATPase superfamily. Kinesin family.</text>
</comment>
<feature type="binding site" evidence="5">
    <location>
        <begin position="129"/>
        <end position="136"/>
    </location>
    <ligand>
        <name>ATP</name>
        <dbReference type="ChEBI" id="CHEBI:30616"/>
    </ligand>
</feature>
<evidence type="ECO:0000259" key="8">
    <source>
        <dbReference type="PROSITE" id="PS50067"/>
    </source>
</evidence>
<dbReference type="SMART" id="SM00129">
    <property type="entry name" value="KISc"/>
    <property type="match status" value="1"/>
</dbReference>
<dbReference type="PRINTS" id="PR00380">
    <property type="entry name" value="KINESINHEAVY"/>
</dbReference>
<dbReference type="PANTHER" id="PTHR47969:SF9">
    <property type="entry name" value="KINESIN-LIKE PROTEIN"/>
    <property type="match status" value="1"/>
</dbReference>
<gene>
    <name evidence="9" type="ORF">HK105_200726</name>
</gene>
<name>A0ABR4NJV3_9FUNG</name>
<dbReference type="Proteomes" id="UP001527925">
    <property type="component" value="Unassembled WGS sequence"/>
</dbReference>
<dbReference type="InterPro" id="IPR027640">
    <property type="entry name" value="Kinesin-like_fam"/>
</dbReference>
<dbReference type="InterPro" id="IPR036961">
    <property type="entry name" value="Kinesin_motor_dom_sf"/>
</dbReference>
<dbReference type="InterPro" id="IPR027417">
    <property type="entry name" value="P-loop_NTPase"/>
</dbReference>
<dbReference type="InterPro" id="IPR019821">
    <property type="entry name" value="Kinesin_motor_CS"/>
</dbReference>
<dbReference type="CDD" id="cd00106">
    <property type="entry name" value="KISc"/>
    <property type="match status" value="1"/>
</dbReference>
<accession>A0ABR4NJV3</accession>
<keyword evidence="3 5" id="KW-0067">ATP-binding</keyword>
<comment type="caution">
    <text evidence="9">The sequence shown here is derived from an EMBL/GenBank/DDBJ whole genome shotgun (WGS) entry which is preliminary data.</text>
</comment>
<evidence type="ECO:0000313" key="9">
    <source>
        <dbReference type="EMBL" id="KAL2919809.1"/>
    </source>
</evidence>
<proteinExistence type="inferred from homology"/>
<reference evidence="9 10" key="1">
    <citation type="submission" date="2023-09" db="EMBL/GenBank/DDBJ databases">
        <title>Pangenome analysis of Batrachochytrium dendrobatidis and related Chytrids.</title>
        <authorList>
            <person name="Yacoub M.N."/>
            <person name="Stajich J.E."/>
            <person name="James T.Y."/>
        </authorList>
    </citation>
    <scope>NUCLEOTIDE SEQUENCE [LARGE SCALE GENOMIC DNA]</scope>
    <source>
        <strain evidence="9 10">JEL0888</strain>
    </source>
</reference>
<keyword evidence="4 5" id="KW-0505">Motor protein</keyword>
<feature type="domain" description="Kinesin motor" evidence="8">
    <location>
        <begin position="49"/>
        <end position="367"/>
    </location>
</feature>
<protein>
    <recommendedName>
        <fullName evidence="6">Kinesin-like protein</fullName>
    </recommendedName>
</protein>
<evidence type="ECO:0000256" key="2">
    <source>
        <dbReference type="ARBA" id="ARBA00022741"/>
    </source>
</evidence>
<evidence type="ECO:0000256" key="4">
    <source>
        <dbReference type="ARBA" id="ARBA00023175"/>
    </source>
</evidence>
<dbReference type="PROSITE" id="PS50067">
    <property type="entry name" value="KINESIN_MOTOR_2"/>
    <property type="match status" value="1"/>
</dbReference>
<dbReference type="SUPFAM" id="SSF47781">
    <property type="entry name" value="RuvA domain 2-like"/>
    <property type="match status" value="1"/>
</dbReference>
<dbReference type="PROSITE" id="PS00411">
    <property type="entry name" value="KINESIN_MOTOR_1"/>
    <property type="match status" value="1"/>
</dbReference>